<organism evidence="1 2">
    <name type="scientific">Halorubrum pallidum</name>
    <dbReference type="NCBI Taxonomy" id="1526114"/>
    <lineage>
        <taxon>Archaea</taxon>
        <taxon>Methanobacteriati</taxon>
        <taxon>Methanobacteriota</taxon>
        <taxon>Stenosarchaea group</taxon>
        <taxon>Halobacteria</taxon>
        <taxon>Halobacteriales</taxon>
        <taxon>Haloferacaceae</taxon>
        <taxon>Halorubrum</taxon>
    </lineage>
</organism>
<comment type="caution">
    <text evidence="1">The sequence shown here is derived from an EMBL/GenBank/DDBJ whole genome shotgun (WGS) entry which is preliminary data.</text>
</comment>
<keyword evidence="2" id="KW-1185">Reference proteome</keyword>
<dbReference type="EMBL" id="JBHSWT010000043">
    <property type="protein sequence ID" value="MFC6770311.1"/>
    <property type="molecule type" value="Genomic_DNA"/>
</dbReference>
<protein>
    <submittedName>
        <fullName evidence="1">Uncharacterized protein</fullName>
    </submittedName>
</protein>
<gene>
    <name evidence="1" type="ORF">ACFQDD_02015</name>
</gene>
<reference evidence="1 2" key="1">
    <citation type="journal article" date="2019" name="Int. J. Syst. Evol. Microbiol.">
        <title>The Global Catalogue of Microorganisms (GCM) 10K type strain sequencing project: providing services to taxonomists for standard genome sequencing and annotation.</title>
        <authorList>
            <consortium name="The Broad Institute Genomics Platform"/>
            <consortium name="The Broad Institute Genome Sequencing Center for Infectious Disease"/>
            <person name="Wu L."/>
            <person name="Ma J."/>
        </authorList>
    </citation>
    <scope>NUCLEOTIDE SEQUENCE [LARGE SCALE GENOMIC DNA]</scope>
    <source>
        <strain evidence="1 2">PJ61</strain>
    </source>
</reference>
<name>A0ABD5SYK9_9EURY</name>
<dbReference type="AlphaFoldDB" id="A0ABD5SYK9"/>
<evidence type="ECO:0000313" key="2">
    <source>
        <dbReference type="Proteomes" id="UP001596274"/>
    </source>
</evidence>
<sequence>MPTEKGTQEAIQTLMLGKRWQNRAVGNVEKWGNQRPDTLLLALIEEVGEVAIAMEANSEPIYDATPPGADDVPGAVGRKLIREMATLGRETRNFLETEYSAPAGDGSTSGEHRIYGELTDPERIQEEVEDTAPLCWQLYWALQEGQSQTAHRPKDGGVVSEFGDRLQGAASTMAGEADELAARRPHRDAHLYDVEEGLRFRSEQLNEWLDGNY</sequence>
<evidence type="ECO:0000313" key="1">
    <source>
        <dbReference type="EMBL" id="MFC6770311.1"/>
    </source>
</evidence>
<accession>A0ABD5SYK9</accession>
<dbReference type="Proteomes" id="UP001596274">
    <property type="component" value="Unassembled WGS sequence"/>
</dbReference>
<proteinExistence type="predicted"/>